<dbReference type="EMBL" id="JDST02000038">
    <property type="protein sequence ID" value="KFB77010.1"/>
    <property type="molecule type" value="Genomic_DNA"/>
</dbReference>
<protein>
    <submittedName>
        <fullName evidence="3">Transcriptional regulator BolA</fullName>
    </submittedName>
</protein>
<reference evidence="3" key="1">
    <citation type="submission" date="2014-02" db="EMBL/GenBank/DDBJ databases">
        <title>Expanding our view of genomic diversity in Candidatus Accumulibacter clades.</title>
        <authorList>
            <person name="Skennerton C.T."/>
            <person name="Barr J.J."/>
            <person name="Slater F.R."/>
            <person name="Bond P.L."/>
            <person name="Tyson G.W."/>
        </authorList>
    </citation>
    <scope>NUCLEOTIDE SEQUENCE [LARGE SCALE GENOMIC DNA]</scope>
</reference>
<comment type="caution">
    <text evidence="3">The sequence shown here is derived from an EMBL/GenBank/DDBJ whole genome shotgun (WGS) entry which is preliminary data.</text>
</comment>
<accession>A0A080M964</accession>
<proteinExistence type="inferred from homology"/>
<sequence length="115" mass="12222">MTNVPAAGATASVVTIIQQRLTALAPICLEVIDDSARHTGHAGAQGGGGHYRLLIVSDAFAELARLARHRLVHAALDDLMTIRIHALSIQALTPAEYSAMSSMTLPEHTRFTALL</sequence>
<dbReference type="InterPro" id="IPR050961">
    <property type="entry name" value="BolA/IbaG_stress_morph_reg"/>
</dbReference>
<name>A0A080M964_9PROT</name>
<organism evidence="3 4">
    <name type="scientific">Candidatus Accumulibacter cognatus</name>
    <dbReference type="NCBI Taxonomy" id="2954383"/>
    <lineage>
        <taxon>Bacteria</taxon>
        <taxon>Pseudomonadati</taxon>
        <taxon>Pseudomonadota</taxon>
        <taxon>Betaproteobacteria</taxon>
        <taxon>Candidatus Accumulibacter</taxon>
    </lineage>
</organism>
<dbReference type="SUPFAM" id="SSF82657">
    <property type="entry name" value="BolA-like"/>
    <property type="match status" value="1"/>
</dbReference>
<dbReference type="InterPro" id="IPR002634">
    <property type="entry name" value="BolA"/>
</dbReference>
<keyword evidence="4" id="KW-1185">Reference proteome</keyword>
<gene>
    <name evidence="3" type="ORF">AW06_001858</name>
</gene>
<dbReference type="STRING" id="1453999.AW06_001858"/>
<evidence type="ECO:0000256" key="1">
    <source>
        <dbReference type="ARBA" id="ARBA00005578"/>
    </source>
</evidence>
<dbReference type="InterPro" id="IPR036065">
    <property type="entry name" value="BolA-like_sf"/>
</dbReference>
<dbReference type="PANTHER" id="PTHR46229:SF2">
    <property type="entry name" value="BOLA-LIKE PROTEIN 1"/>
    <property type="match status" value="1"/>
</dbReference>
<evidence type="ECO:0000256" key="2">
    <source>
        <dbReference type="RuleBase" id="RU003860"/>
    </source>
</evidence>
<comment type="similarity">
    <text evidence="1 2">Belongs to the BolA/IbaG family.</text>
</comment>
<dbReference type="PANTHER" id="PTHR46229">
    <property type="entry name" value="BOLA TRANSCRIPTION REGULATOR"/>
    <property type="match status" value="1"/>
</dbReference>
<evidence type="ECO:0000313" key="4">
    <source>
        <dbReference type="Proteomes" id="UP000021315"/>
    </source>
</evidence>
<dbReference type="RefSeq" id="WP_324547557.1">
    <property type="nucleotide sequence ID" value="NZ_JDST02000038.1"/>
</dbReference>
<dbReference type="AlphaFoldDB" id="A0A080M964"/>
<dbReference type="Pfam" id="PF01722">
    <property type="entry name" value="BolA"/>
    <property type="match status" value="1"/>
</dbReference>
<evidence type="ECO:0000313" key="3">
    <source>
        <dbReference type="EMBL" id="KFB77010.1"/>
    </source>
</evidence>
<dbReference type="Gene3D" id="3.30.300.90">
    <property type="entry name" value="BolA-like"/>
    <property type="match status" value="1"/>
</dbReference>
<dbReference type="Proteomes" id="UP000021315">
    <property type="component" value="Unassembled WGS sequence"/>
</dbReference>